<accession>A0A813KG47</accession>
<dbReference type="EMBL" id="CAJNNW010031115">
    <property type="protein sequence ID" value="CAE8706038.1"/>
    <property type="molecule type" value="Genomic_DNA"/>
</dbReference>
<keyword evidence="1" id="KW-1133">Transmembrane helix</keyword>
<gene>
    <name evidence="2" type="ORF">PGLA2088_LOCUS33992</name>
</gene>
<feature type="transmembrane region" description="Helical" evidence="1">
    <location>
        <begin position="6"/>
        <end position="28"/>
    </location>
</feature>
<protein>
    <submittedName>
        <fullName evidence="2">Uncharacterized protein</fullName>
    </submittedName>
</protein>
<dbReference type="Proteomes" id="UP000626109">
    <property type="component" value="Unassembled WGS sequence"/>
</dbReference>
<evidence type="ECO:0000313" key="3">
    <source>
        <dbReference type="Proteomes" id="UP000626109"/>
    </source>
</evidence>
<proteinExistence type="predicted"/>
<evidence type="ECO:0000313" key="2">
    <source>
        <dbReference type="EMBL" id="CAE8706038.1"/>
    </source>
</evidence>
<feature type="transmembrane region" description="Helical" evidence="1">
    <location>
        <begin position="149"/>
        <end position="168"/>
    </location>
</feature>
<dbReference type="AlphaFoldDB" id="A0A813KG47"/>
<feature type="transmembrane region" description="Helical" evidence="1">
    <location>
        <begin position="40"/>
        <end position="60"/>
    </location>
</feature>
<name>A0A813KG47_POLGL</name>
<keyword evidence="1" id="KW-0472">Membrane</keyword>
<sequence>MMAPLVALGVEGWSLALAVGLSLVGLLMSFRYKYWNSKGVFWQVAFALAVAACLAENSAITWYGHYSYSPQWGLFLGHVPLHVVLIWPLFILGEYHYLQEGLRLVPEKMGLRAAFCFVDTLLLANLIETYCVSAGLWSWRHQNCLGVPWLGAVGWGLFATAAVMFLTSREQGLLLAWHGGARHLTDVQIPAATTSAAILLLQFVYQLAVVGLELQPILPLSEELPRLLACAIVAGLWLLKGQVDWEICSVSAASLIRIFAFELA</sequence>
<feature type="transmembrane region" description="Helical" evidence="1">
    <location>
        <begin position="113"/>
        <end position="137"/>
    </location>
</feature>
<organism evidence="2 3">
    <name type="scientific">Polarella glacialis</name>
    <name type="common">Dinoflagellate</name>
    <dbReference type="NCBI Taxonomy" id="89957"/>
    <lineage>
        <taxon>Eukaryota</taxon>
        <taxon>Sar</taxon>
        <taxon>Alveolata</taxon>
        <taxon>Dinophyceae</taxon>
        <taxon>Suessiales</taxon>
        <taxon>Suessiaceae</taxon>
        <taxon>Polarella</taxon>
    </lineage>
</organism>
<feature type="transmembrane region" description="Helical" evidence="1">
    <location>
        <begin position="72"/>
        <end position="92"/>
    </location>
</feature>
<evidence type="ECO:0000256" key="1">
    <source>
        <dbReference type="SAM" id="Phobius"/>
    </source>
</evidence>
<reference evidence="2" key="1">
    <citation type="submission" date="2021-02" db="EMBL/GenBank/DDBJ databases">
        <authorList>
            <person name="Dougan E. K."/>
            <person name="Rhodes N."/>
            <person name="Thang M."/>
            <person name="Chan C."/>
        </authorList>
    </citation>
    <scope>NUCLEOTIDE SEQUENCE</scope>
</reference>
<keyword evidence="1" id="KW-0812">Transmembrane</keyword>
<comment type="caution">
    <text evidence="2">The sequence shown here is derived from an EMBL/GenBank/DDBJ whole genome shotgun (WGS) entry which is preliminary data.</text>
</comment>